<accession>A0A0F9EFY0</accession>
<protein>
    <submittedName>
        <fullName evidence="1">Uncharacterized protein</fullName>
    </submittedName>
</protein>
<organism evidence="1">
    <name type="scientific">marine sediment metagenome</name>
    <dbReference type="NCBI Taxonomy" id="412755"/>
    <lineage>
        <taxon>unclassified sequences</taxon>
        <taxon>metagenomes</taxon>
        <taxon>ecological metagenomes</taxon>
    </lineage>
</organism>
<dbReference type="EMBL" id="LAZR01027616">
    <property type="protein sequence ID" value="KKL65181.1"/>
    <property type="molecule type" value="Genomic_DNA"/>
</dbReference>
<name>A0A0F9EFY0_9ZZZZ</name>
<dbReference type="AlphaFoldDB" id="A0A0F9EFY0"/>
<sequence length="230" mass="25052">MDEFDTDLVEKEGDSAFRNIDAGNKQAETILNPQPQHAGAQVQFGPVPNPEPATVSTEKLVAVTDTTCSPRYHTRKHEIIVDGRTLEYEFKFAHATPMPFSHAMKFLHIQSFECRHPDGTLIPPLPNLAEQSNSGAAPVLRPSQVIAELDELSDDALVRRCNAISGGEQMSVTSGKDSLVRFLLNRETRKQEAEASKREAAVEVEAGIEISAEPAGADMDRLFGGIGETA</sequence>
<comment type="caution">
    <text evidence="1">The sequence shown here is derived from an EMBL/GenBank/DDBJ whole genome shotgun (WGS) entry which is preliminary data.</text>
</comment>
<gene>
    <name evidence="1" type="ORF">LCGC14_2157560</name>
</gene>
<evidence type="ECO:0000313" key="1">
    <source>
        <dbReference type="EMBL" id="KKL65181.1"/>
    </source>
</evidence>
<reference evidence="1" key="1">
    <citation type="journal article" date="2015" name="Nature">
        <title>Complex archaea that bridge the gap between prokaryotes and eukaryotes.</title>
        <authorList>
            <person name="Spang A."/>
            <person name="Saw J.H."/>
            <person name="Jorgensen S.L."/>
            <person name="Zaremba-Niedzwiedzka K."/>
            <person name="Martijn J."/>
            <person name="Lind A.E."/>
            <person name="van Eijk R."/>
            <person name="Schleper C."/>
            <person name="Guy L."/>
            <person name="Ettema T.J."/>
        </authorList>
    </citation>
    <scope>NUCLEOTIDE SEQUENCE</scope>
</reference>
<proteinExistence type="predicted"/>